<sequence length="148" mass="15711">MNGRRLCKIALALVAGAAMAAGGPTLAGGRSGGRGGGGGMHGGGFHGHDGFHHDGFHHDGFHHGHGHVAFVVGGGWPGWWGYPYYGWPYPNYYPGYYAPAAQYIEQGDGSDDASANAWWYRCDQPSGYYPYVKDCPGGWQTVPAQPSP</sequence>
<protein>
    <submittedName>
        <fullName evidence="2">Uncharacterized protein</fullName>
    </submittedName>
</protein>
<keyword evidence="1" id="KW-0732">Signal</keyword>
<reference evidence="3" key="1">
    <citation type="submission" date="2018-06" db="EMBL/GenBank/DDBJ databases">
        <authorList>
            <person name="Feng T."/>
            <person name="Jeon C.O."/>
        </authorList>
    </citation>
    <scope>NUCLEOTIDE SEQUENCE [LARGE SCALE GENOMIC DNA]</scope>
    <source>
        <strain evidence="3">S23</strain>
    </source>
</reference>
<proteinExistence type="predicted"/>
<gene>
    <name evidence="2" type="ORF">DN412_23515</name>
</gene>
<keyword evidence="3" id="KW-1185">Reference proteome</keyword>
<dbReference type="RefSeq" id="WP_115213778.1">
    <property type="nucleotide sequence ID" value="NZ_QKWJ01000033.1"/>
</dbReference>
<dbReference type="AlphaFoldDB" id="A0A370NQW0"/>
<evidence type="ECO:0000313" key="3">
    <source>
        <dbReference type="Proteomes" id="UP000255165"/>
    </source>
</evidence>
<organism evidence="2 3">
    <name type="scientific">Cupriavidus lacunae</name>
    <dbReference type="NCBI Taxonomy" id="2666307"/>
    <lineage>
        <taxon>Bacteria</taxon>
        <taxon>Pseudomonadati</taxon>
        <taxon>Pseudomonadota</taxon>
        <taxon>Betaproteobacteria</taxon>
        <taxon>Burkholderiales</taxon>
        <taxon>Burkholderiaceae</taxon>
        <taxon>Cupriavidus</taxon>
    </lineage>
</organism>
<feature type="signal peptide" evidence="1">
    <location>
        <begin position="1"/>
        <end position="20"/>
    </location>
</feature>
<accession>A0A370NQW0</accession>
<evidence type="ECO:0000256" key="1">
    <source>
        <dbReference type="SAM" id="SignalP"/>
    </source>
</evidence>
<dbReference type="EMBL" id="QKWJ01000033">
    <property type="protein sequence ID" value="RDK07918.1"/>
    <property type="molecule type" value="Genomic_DNA"/>
</dbReference>
<dbReference type="Proteomes" id="UP000255165">
    <property type="component" value="Unassembled WGS sequence"/>
</dbReference>
<evidence type="ECO:0000313" key="2">
    <source>
        <dbReference type="EMBL" id="RDK07918.1"/>
    </source>
</evidence>
<name>A0A370NQW0_9BURK</name>
<feature type="chain" id="PRO_5016629219" evidence="1">
    <location>
        <begin position="21"/>
        <end position="148"/>
    </location>
</feature>
<comment type="caution">
    <text evidence="2">The sequence shown here is derived from an EMBL/GenBank/DDBJ whole genome shotgun (WGS) entry which is preliminary data.</text>
</comment>